<dbReference type="Pfam" id="PF12079">
    <property type="entry name" value="DUF3558"/>
    <property type="match status" value="1"/>
</dbReference>
<keyword evidence="3" id="KW-1185">Reference proteome</keyword>
<proteinExistence type="predicted"/>
<keyword evidence="1" id="KW-0472">Membrane</keyword>
<protein>
    <recommendedName>
        <fullName evidence="4">Lipoprotein LprC</fullName>
    </recommendedName>
</protein>
<dbReference type="KEGG" id="mtc:MT1312.1"/>
<dbReference type="Proteomes" id="UP000001020">
    <property type="component" value="Chromosome"/>
</dbReference>
<gene>
    <name evidence="2" type="ordered locus">MT1312.1</name>
</gene>
<sequence length="196" mass="20883">MRHRQRTDPPIDCEFEMRRVLVGAAALITALLVLTGCTKSISGTAVKAGGAGVPRNNNSQERYPNLLKECEVLTTDILAKTVGADPLDIQSTFVGAICRWQAANPAGLIDITRFWFEQGSLSNERKVAEGLKYQVETRAIQGVDSIVMRTGDPNGACGVASDAAGVVGWWVNPQAPGIDACGQAIKLMELTLATNA</sequence>
<dbReference type="HOGENOM" id="CLU_128720_0_0_11"/>
<dbReference type="AlphaFoldDB" id="Q7D8I3"/>
<evidence type="ECO:0000313" key="3">
    <source>
        <dbReference type="Proteomes" id="UP000001020"/>
    </source>
</evidence>
<dbReference type="EMBL" id="AE000516">
    <property type="protein sequence ID" value="AAK45573.1"/>
    <property type="molecule type" value="Genomic_DNA"/>
</dbReference>
<evidence type="ECO:0008006" key="4">
    <source>
        <dbReference type="Google" id="ProtNLM"/>
    </source>
</evidence>
<evidence type="ECO:0000313" key="2">
    <source>
        <dbReference type="EMBL" id="AAK45573.1"/>
    </source>
</evidence>
<accession>Q7D8I3</accession>
<organism evidence="2 3">
    <name type="scientific">Mycobacterium tuberculosis (strain CDC 1551 / Oshkosh)</name>
    <dbReference type="NCBI Taxonomy" id="83331"/>
    <lineage>
        <taxon>Bacteria</taxon>
        <taxon>Bacillati</taxon>
        <taxon>Actinomycetota</taxon>
        <taxon>Actinomycetes</taxon>
        <taxon>Mycobacteriales</taxon>
        <taxon>Mycobacteriaceae</taxon>
        <taxon>Mycobacterium</taxon>
        <taxon>Mycobacterium tuberculosis complex</taxon>
    </lineage>
</organism>
<keyword evidence="1" id="KW-0812">Transmembrane</keyword>
<reference evidence="2 3" key="1">
    <citation type="journal article" date="2002" name="J. Bacteriol.">
        <title>Whole-genome comparison of Mycobacterium tuberculosis clinical and laboratory strains.</title>
        <authorList>
            <person name="Fleischmann R.D."/>
            <person name="Alland D."/>
            <person name="Eisen J.A."/>
            <person name="Carpenter L."/>
            <person name="White O."/>
            <person name="Peterson J."/>
            <person name="DeBoy R."/>
            <person name="Dodson R."/>
            <person name="Gwinn M."/>
            <person name="Haft D."/>
            <person name="Hickey E."/>
            <person name="Kolonay J.F."/>
            <person name="Nelson W.C."/>
            <person name="Umayam L.A."/>
            <person name="Ermolaeva M."/>
            <person name="Salzberg S.L."/>
            <person name="Delcher A."/>
            <person name="Utterback T."/>
            <person name="Weidman J."/>
            <person name="Khouri H."/>
            <person name="Gill J."/>
            <person name="Mikula A."/>
            <person name="Bishai W."/>
            <person name="Jacobs Jr W.R.Jr."/>
            <person name="Venter J.C."/>
            <person name="Fraser C.M."/>
        </authorList>
    </citation>
    <scope>NUCLEOTIDE SEQUENCE [LARGE SCALE GENOMIC DNA]</scope>
    <source>
        <strain evidence="3">CDC 1551 / Oshkosh</strain>
    </source>
</reference>
<name>Q7D8I3_MYCTO</name>
<feature type="transmembrane region" description="Helical" evidence="1">
    <location>
        <begin position="20"/>
        <end position="36"/>
    </location>
</feature>
<keyword evidence="1" id="KW-1133">Transmembrane helix</keyword>
<evidence type="ECO:0000256" key="1">
    <source>
        <dbReference type="SAM" id="Phobius"/>
    </source>
</evidence>
<dbReference type="InterPro" id="IPR024520">
    <property type="entry name" value="DUF3558"/>
</dbReference>